<feature type="domain" description="HTH cro/C1-type" evidence="2">
    <location>
        <begin position="10"/>
        <end position="73"/>
    </location>
</feature>
<reference evidence="4" key="1">
    <citation type="journal article" date="2019" name="Int. J. Syst. Evol. Microbiol.">
        <title>The Global Catalogue of Microorganisms (GCM) 10K type strain sequencing project: providing services to taxonomists for standard genome sequencing and annotation.</title>
        <authorList>
            <consortium name="The Broad Institute Genomics Platform"/>
            <consortium name="The Broad Institute Genome Sequencing Center for Infectious Disease"/>
            <person name="Wu L."/>
            <person name="Ma J."/>
        </authorList>
    </citation>
    <scope>NUCLEOTIDE SEQUENCE [LARGE SCALE GENOMIC DNA]</scope>
    <source>
        <strain evidence="4">CCM 7640</strain>
    </source>
</reference>
<sequence length="111" mass="12412">MQRRIEYTWRLRELMTAGGMHNISDLIPQLKDRGIELSASQIYRLVGAKPERMNIALLGALLDVLDCTFEELCPVAVVATPARLAANGTNGGSSDRKDAMRPRRARIHRPE</sequence>
<comment type="caution">
    <text evidence="3">The sequence shown here is derived from an EMBL/GenBank/DDBJ whole genome shotgun (WGS) entry which is preliminary data.</text>
</comment>
<gene>
    <name evidence="3" type="ORF">GCM10007269_22270</name>
</gene>
<organism evidence="3 4">
    <name type="scientific">Microbacterium murale</name>
    <dbReference type="NCBI Taxonomy" id="1081040"/>
    <lineage>
        <taxon>Bacteria</taxon>
        <taxon>Bacillati</taxon>
        <taxon>Actinomycetota</taxon>
        <taxon>Actinomycetes</taxon>
        <taxon>Micrococcales</taxon>
        <taxon>Microbacteriaceae</taxon>
        <taxon>Microbacterium</taxon>
    </lineage>
</organism>
<dbReference type="Proteomes" id="UP000629365">
    <property type="component" value="Unassembled WGS sequence"/>
</dbReference>
<dbReference type="InterPro" id="IPR001387">
    <property type="entry name" value="Cro/C1-type_HTH"/>
</dbReference>
<protein>
    <recommendedName>
        <fullName evidence="2">HTH cro/C1-type domain-containing protein</fullName>
    </recommendedName>
</protein>
<dbReference type="RefSeq" id="WP_188436634.1">
    <property type="nucleotide sequence ID" value="NZ_BMCM01000003.1"/>
</dbReference>
<evidence type="ECO:0000313" key="4">
    <source>
        <dbReference type="Proteomes" id="UP000629365"/>
    </source>
</evidence>
<feature type="compositionally biased region" description="Basic residues" evidence="1">
    <location>
        <begin position="102"/>
        <end position="111"/>
    </location>
</feature>
<dbReference type="Pfam" id="PF13443">
    <property type="entry name" value="HTH_26"/>
    <property type="match status" value="1"/>
</dbReference>
<evidence type="ECO:0000259" key="2">
    <source>
        <dbReference type="Pfam" id="PF13443"/>
    </source>
</evidence>
<dbReference type="EMBL" id="BMCM01000003">
    <property type="protein sequence ID" value="GGD78965.1"/>
    <property type="molecule type" value="Genomic_DNA"/>
</dbReference>
<evidence type="ECO:0000256" key="1">
    <source>
        <dbReference type="SAM" id="MobiDB-lite"/>
    </source>
</evidence>
<proteinExistence type="predicted"/>
<evidence type="ECO:0000313" key="3">
    <source>
        <dbReference type="EMBL" id="GGD78965.1"/>
    </source>
</evidence>
<feature type="region of interest" description="Disordered" evidence="1">
    <location>
        <begin position="85"/>
        <end position="111"/>
    </location>
</feature>
<keyword evidence="4" id="KW-1185">Reference proteome</keyword>
<accession>A0ABQ1RTL4</accession>
<name>A0ABQ1RTL4_9MICO</name>